<gene>
    <name evidence="3" type="ORF">N0V89_006046</name>
</gene>
<evidence type="ECO:0000256" key="2">
    <source>
        <dbReference type="SAM" id="Phobius"/>
    </source>
</evidence>
<dbReference type="GeneID" id="80909576"/>
<feature type="transmembrane region" description="Helical" evidence="2">
    <location>
        <begin position="111"/>
        <end position="132"/>
    </location>
</feature>
<comment type="caution">
    <text evidence="3">The sequence shown here is derived from an EMBL/GenBank/DDBJ whole genome shotgun (WGS) entry which is preliminary data.</text>
</comment>
<feature type="transmembrane region" description="Helical" evidence="2">
    <location>
        <begin position="199"/>
        <end position="224"/>
    </location>
</feature>
<organism evidence="3 4">
    <name type="scientific">Didymosphaeria variabile</name>
    <dbReference type="NCBI Taxonomy" id="1932322"/>
    <lineage>
        <taxon>Eukaryota</taxon>
        <taxon>Fungi</taxon>
        <taxon>Dikarya</taxon>
        <taxon>Ascomycota</taxon>
        <taxon>Pezizomycotina</taxon>
        <taxon>Dothideomycetes</taxon>
        <taxon>Pleosporomycetidae</taxon>
        <taxon>Pleosporales</taxon>
        <taxon>Massarineae</taxon>
        <taxon>Didymosphaeriaceae</taxon>
        <taxon>Didymosphaeria</taxon>
    </lineage>
</organism>
<dbReference type="EMBL" id="JAPEUX010000004">
    <property type="protein sequence ID" value="KAJ4354312.1"/>
    <property type="molecule type" value="Genomic_DNA"/>
</dbReference>
<feature type="compositionally biased region" description="Polar residues" evidence="1">
    <location>
        <begin position="314"/>
        <end position="325"/>
    </location>
</feature>
<feature type="region of interest" description="Disordered" evidence="1">
    <location>
        <begin position="274"/>
        <end position="303"/>
    </location>
</feature>
<dbReference type="Proteomes" id="UP001140513">
    <property type="component" value="Unassembled WGS sequence"/>
</dbReference>
<feature type="transmembrane region" description="Helical" evidence="2">
    <location>
        <begin position="144"/>
        <end position="163"/>
    </location>
</feature>
<reference evidence="3" key="1">
    <citation type="submission" date="2022-10" db="EMBL/GenBank/DDBJ databases">
        <title>Tapping the CABI collections for fungal endophytes: first genome assemblies for Collariella, Neodidymelliopsis, Ascochyta clinopodiicola, Didymella pomorum, Didymosphaeria variabile, Neocosmospora piperis and Neocucurbitaria cava.</title>
        <authorList>
            <person name="Hill R."/>
        </authorList>
    </citation>
    <scope>NUCLEOTIDE SEQUENCE</scope>
    <source>
        <strain evidence="3">IMI 356815</strain>
    </source>
</reference>
<dbReference type="AlphaFoldDB" id="A0A9W8XLV1"/>
<name>A0A9W8XLV1_9PLEO</name>
<evidence type="ECO:0000313" key="3">
    <source>
        <dbReference type="EMBL" id="KAJ4354312.1"/>
    </source>
</evidence>
<feature type="region of interest" description="Disordered" evidence="1">
    <location>
        <begin position="337"/>
        <end position="362"/>
    </location>
</feature>
<feature type="region of interest" description="Disordered" evidence="1">
    <location>
        <begin position="436"/>
        <end position="567"/>
    </location>
</feature>
<feature type="transmembrane region" description="Helical" evidence="2">
    <location>
        <begin position="82"/>
        <end position="105"/>
    </location>
</feature>
<sequence length="685" mass="76334">MGQQWQPYLYDAPSERDSFNPKAVTIASRLPPQPPKKKTEGPLINFNRHPDSYVVLPYGNTDAKPMNPKVKVIVSVVRWIQFAFRILTLLGAIGALLCGIFIKGAQDTEGWIMRIPPGVDIVICLYAIYHLLRNAKSRPAGSSASYHFFALVMDCGLIPLYVFTALLSKRNLNEEAGTEGRWRTFFPTDEETDKVLLTVWLTTTTVAALHLAAIVLDLYLVYIFRKIARLPPDMNPLEENLTSRRKTKHKHKNSSISAIMPLTQEDKRFSAQTTTTLNTDHRNSQVAPLISEKEIPSPDRNQMSFMHTRRDSEMTYSPHTPNSARQSRDRFTMYAQANSARQSRADINHRDDLLRRDENDSESLAERKAYLAQQAIKRSSRPNSFITSSSKQDFYTPPSTAKSAKQQEASGDIAMQDSRETLQSDNWFVHDEQDLNEKEQYPEPKASLFKPKNHGYGVVSPYDDLSDDEDYRSPMVPQPLRMNPPTPPPAKNFQDAVPKSTPPPSPLKRTMTVTSVSTEATFNRSGTVKSAKSRYYGDLKAATQGIRGDSPANSPQPSPTKSTHGTYALPSAAKQYTTNSPSAPKMDNVPFTLDKKSFASLRKTGEANYTPVTAQSPRVVSRSGVDYMSPYDTDLSDLGTAGRRREVSGKLAEEGRGGVADLAARWGGMGMKDHGLTYRKVSGVA</sequence>
<feature type="compositionally biased region" description="Polar residues" evidence="1">
    <location>
        <begin position="551"/>
        <end position="565"/>
    </location>
</feature>
<proteinExistence type="predicted"/>
<dbReference type="RefSeq" id="XP_056072086.1">
    <property type="nucleotide sequence ID" value="XM_056214819.1"/>
</dbReference>
<keyword evidence="2" id="KW-1133">Transmembrane helix</keyword>
<feature type="compositionally biased region" description="Basic and acidic residues" evidence="1">
    <location>
        <begin position="343"/>
        <end position="362"/>
    </location>
</feature>
<evidence type="ECO:0000313" key="4">
    <source>
        <dbReference type="Proteomes" id="UP001140513"/>
    </source>
</evidence>
<keyword evidence="2" id="KW-0812">Transmembrane</keyword>
<keyword evidence="2" id="KW-0472">Membrane</keyword>
<feature type="region of interest" description="Disordered" evidence="1">
    <location>
        <begin position="374"/>
        <end position="411"/>
    </location>
</feature>
<keyword evidence="4" id="KW-1185">Reference proteome</keyword>
<feature type="compositionally biased region" description="Polar residues" evidence="1">
    <location>
        <begin position="381"/>
        <end position="409"/>
    </location>
</feature>
<feature type="region of interest" description="Disordered" evidence="1">
    <location>
        <begin position="309"/>
        <end position="328"/>
    </location>
</feature>
<feature type="compositionally biased region" description="Polar residues" evidence="1">
    <location>
        <begin position="511"/>
        <end position="530"/>
    </location>
</feature>
<accession>A0A9W8XLV1</accession>
<evidence type="ECO:0000256" key="1">
    <source>
        <dbReference type="SAM" id="MobiDB-lite"/>
    </source>
</evidence>
<dbReference type="OrthoDB" id="5404940at2759"/>
<protein>
    <submittedName>
        <fullName evidence="3">Uncharacterized protein</fullName>
    </submittedName>
</protein>